<dbReference type="InterPro" id="IPR006342">
    <property type="entry name" value="FkbM_mtfrase"/>
</dbReference>
<reference evidence="2 3" key="1">
    <citation type="submission" date="2018-02" db="EMBL/GenBank/DDBJ databases">
        <title>Genomic Encyclopedia of Archaeal and Bacterial Type Strains, Phase II (KMG-II): from individual species to whole genera.</title>
        <authorList>
            <person name="Goeker M."/>
        </authorList>
    </citation>
    <scope>NUCLEOTIDE SEQUENCE [LARGE SCALE GENOMIC DNA]</scope>
    <source>
        <strain evidence="2 3">DSM 3808</strain>
    </source>
</reference>
<dbReference type="Proteomes" id="UP000237749">
    <property type="component" value="Unassembled WGS sequence"/>
</dbReference>
<keyword evidence="3" id="KW-1185">Reference proteome</keyword>
<dbReference type="InterPro" id="IPR052514">
    <property type="entry name" value="SAM-dependent_MTase"/>
</dbReference>
<dbReference type="SUPFAM" id="SSF53335">
    <property type="entry name" value="S-adenosyl-L-methionine-dependent methyltransferases"/>
    <property type="match status" value="1"/>
</dbReference>
<gene>
    <name evidence="2" type="ORF">BXY41_10811</name>
</gene>
<dbReference type="PANTHER" id="PTHR34203">
    <property type="entry name" value="METHYLTRANSFERASE, FKBM FAMILY PROTEIN"/>
    <property type="match status" value="1"/>
</dbReference>
<evidence type="ECO:0000313" key="2">
    <source>
        <dbReference type="EMBL" id="PPK79786.1"/>
    </source>
</evidence>
<feature type="domain" description="Methyltransferase FkbM" evidence="1">
    <location>
        <begin position="208"/>
        <end position="342"/>
    </location>
</feature>
<name>A0A2S6HQC2_9FIRM</name>
<accession>A0A2S6HQC2</accession>
<dbReference type="AlphaFoldDB" id="A0A2S6HQC2"/>
<evidence type="ECO:0000313" key="3">
    <source>
        <dbReference type="Proteomes" id="UP000237749"/>
    </source>
</evidence>
<dbReference type="Gene3D" id="3.40.50.150">
    <property type="entry name" value="Vaccinia Virus protein VP39"/>
    <property type="match status" value="1"/>
</dbReference>
<sequence>MTGKNEFEEKLLNKDLYKTNAASYGEKISHKDNIILWGSGSASDALYQFFIEFHCLRGLKNYADNKKELWGMQKNGYTILSPLEVAEKAKEEPVYIIIASMRFPEIRKQLISLGIQDSMIDTAGFTVAIDYYTYKDETAYQIVKSHFNEFRQVYNSLADKRSKEVYLNILNSKISLDNKYLEFISSPSEEQYFDQELLKLKTDEIFCDCGSYNGDTMEAFFQLTGEKCRKYIAIEADKEIYLELNQKVADRSYKNVTAHNIACWNKKTVLKFQSAKSAGHIADEGEIEVLADTLDHILKDEPVTMIKMDIEGAEPAALAGARTVISKYKPVLCICIYHNLKDYYKIPLMMKELNPDYYLFVRNYTDMVAVETVCYAVPKDRINLKLEEGVE</sequence>
<dbReference type="InterPro" id="IPR029063">
    <property type="entry name" value="SAM-dependent_MTases_sf"/>
</dbReference>
<dbReference type="OrthoDB" id="5329963at2"/>
<dbReference type="NCBIfam" id="TIGR01444">
    <property type="entry name" value="fkbM_fam"/>
    <property type="match status" value="1"/>
</dbReference>
<protein>
    <submittedName>
        <fullName evidence="2">FkbM family methyltransferase</fullName>
    </submittedName>
</protein>
<dbReference type="Gene3D" id="3.40.50.720">
    <property type="entry name" value="NAD(P)-binding Rossmann-like Domain"/>
    <property type="match status" value="1"/>
</dbReference>
<proteinExistence type="predicted"/>
<dbReference type="PANTHER" id="PTHR34203:SF15">
    <property type="entry name" value="SLL1173 PROTEIN"/>
    <property type="match status" value="1"/>
</dbReference>
<evidence type="ECO:0000259" key="1">
    <source>
        <dbReference type="Pfam" id="PF05050"/>
    </source>
</evidence>
<dbReference type="RefSeq" id="WP_104437695.1">
    <property type="nucleotide sequence ID" value="NZ_PTJA01000008.1"/>
</dbReference>
<comment type="caution">
    <text evidence="2">The sequence shown here is derived from an EMBL/GenBank/DDBJ whole genome shotgun (WGS) entry which is preliminary data.</text>
</comment>
<dbReference type="GO" id="GO:0008168">
    <property type="term" value="F:methyltransferase activity"/>
    <property type="evidence" value="ECO:0007669"/>
    <property type="project" value="UniProtKB-KW"/>
</dbReference>
<dbReference type="Pfam" id="PF05050">
    <property type="entry name" value="Methyltransf_21"/>
    <property type="match status" value="1"/>
</dbReference>
<dbReference type="EMBL" id="PTJA01000008">
    <property type="protein sequence ID" value="PPK79786.1"/>
    <property type="molecule type" value="Genomic_DNA"/>
</dbReference>
<keyword evidence="2" id="KW-0489">Methyltransferase</keyword>
<dbReference type="GO" id="GO:0032259">
    <property type="term" value="P:methylation"/>
    <property type="evidence" value="ECO:0007669"/>
    <property type="project" value="UniProtKB-KW"/>
</dbReference>
<keyword evidence="2" id="KW-0808">Transferase</keyword>
<organism evidence="2 3">
    <name type="scientific">Lacrimispora xylanisolvens</name>
    <dbReference type="NCBI Taxonomy" id="384636"/>
    <lineage>
        <taxon>Bacteria</taxon>
        <taxon>Bacillati</taxon>
        <taxon>Bacillota</taxon>
        <taxon>Clostridia</taxon>
        <taxon>Lachnospirales</taxon>
        <taxon>Lachnospiraceae</taxon>
        <taxon>Lacrimispora</taxon>
    </lineage>
</organism>